<dbReference type="EMBL" id="CP001826">
    <property type="protein sequence ID" value="ACZ43160.1"/>
    <property type="molecule type" value="Genomic_DNA"/>
</dbReference>
<dbReference type="NCBIfam" id="NF003717">
    <property type="entry name" value="PRK05327.1"/>
    <property type="match status" value="1"/>
</dbReference>
<sequence>MVKKREPRHKVSRRFGVDIYGTGGDSLQRRLHIPPGGFKGGRRRRLSEYGMQLFEKQKAKAYYGVHERQFQRYYQQAERMPGNTGHNLLQLIERRLDNVVYRLGFARTRPMARQLVVHGHVRVNGQKVDRPSYQVKPGEVITLTEKALQIPVVIEEMESHRIVPAWLQREGPVGRVVRLPERDEIPEPINEDLIIAFYSRY</sequence>
<keyword evidence="2 7" id="KW-0699">rRNA-binding</keyword>
<name>D1CHD9_THET1</name>
<evidence type="ECO:0000259" key="10">
    <source>
        <dbReference type="SMART" id="SM01390"/>
    </source>
</evidence>
<dbReference type="InterPro" id="IPR036986">
    <property type="entry name" value="S4_RNA-bd_sf"/>
</dbReference>
<keyword evidence="3 7" id="KW-0694">RNA-binding</keyword>
<dbReference type="GO" id="GO:0042274">
    <property type="term" value="P:ribosomal small subunit biogenesis"/>
    <property type="evidence" value="ECO:0007669"/>
    <property type="project" value="TreeGrafter"/>
</dbReference>
<dbReference type="GO" id="GO:0015935">
    <property type="term" value="C:small ribosomal subunit"/>
    <property type="evidence" value="ECO:0007669"/>
    <property type="project" value="InterPro"/>
</dbReference>
<evidence type="ECO:0000313" key="11">
    <source>
        <dbReference type="EMBL" id="ACZ43160.1"/>
    </source>
</evidence>
<evidence type="ECO:0000256" key="8">
    <source>
        <dbReference type="RuleBase" id="RU003699"/>
    </source>
</evidence>
<dbReference type="InterPro" id="IPR001912">
    <property type="entry name" value="Ribosomal_uS4_N"/>
</dbReference>
<dbReference type="SMART" id="SM00363">
    <property type="entry name" value="S4"/>
    <property type="match status" value="1"/>
</dbReference>
<gene>
    <name evidence="7" type="primary">rpsD</name>
    <name evidence="11" type="ordered locus">Tter_2261</name>
</gene>
<accession>D1CHD9</accession>
<evidence type="ECO:0000256" key="7">
    <source>
        <dbReference type="HAMAP-Rule" id="MF_01306"/>
    </source>
</evidence>
<dbReference type="InterPro" id="IPR002942">
    <property type="entry name" value="S4_RNA-bd"/>
</dbReference>
<dbReference type="PANTHER" id="PTHR11831:SF4">
    <property type="entry name" value="SMALL RIBOSOMAL SUBUNIT PROTEIN US4M"/>
    <property type="match status" value="1"/>
</dbReference>
<dbReference type="OrthoDB" id="9803672at2"/>
<dbReference type="Gene3D" id="1.10.1050.10">
    <property type="entry name" value="Ribosomal Protein S4 Delta 41, Chain A, domain 1"/>
    <property type="match status" value="1"/>
</dbReference>
<feature type="domain" description="Small ribosomal subunit protein uS4 N-terminal" evidence="10">
    <location>
        <begin position="3"/>
        <end position="93"/>
    </location>
</feature>
<dbReference type="Gene3D" id="3.10.290.10">
    <property type="entry name" value="RNA-binding S4 domain"/>
    <property type="match status" value="1"/>
</dbReference>
<keyword evidence="12" id="KW-1185">Reference proteome</keyword>
<reference evidence="12" key="1">
    <citation type="journal article" date="2010" name="Stand. Genomic Sci.">
        <title>Complete genome sequence of 'Thermobaculum terrenum' type strain (YNP1).</title>
        <authorList>
            <person name="Kiss H."/>
            <person name="Cleland D."/>
            <person name="Lapidus A."/>
            <person name="Lucas S."/>
            <person name="Glavina Del Rio T."/>
            <person name="Nolan M."/>
            <person name="Tice H."/>
            <person name="Han C."/>
            <person name="Goodwin L."/>
            <person name="Pitluck S."/>
            <person name="Liolios K."/>
            <person name="Ivanova N."/>
            <person name="Mavromatis K."/>
            <person name="Ovchinnikova G."/>
            <person name="Pati A."/>
            <person name="Chen A."/>
            <person name="Palaniappan K."/>
            <person name="Land M."/>
            <person name="Hauser L."/>
            <person name="Chang Y."/>
            <person name="Jeffries C."/>
            <person name="Lu M."/>
            <person name="Brettin T."/>
            <person name="Detter J."/>
            <person name="Goker M."/>
            <person name="Tindall B."/>
            <person name="Beck B."/>
            <person name="McDermott T."/>
            <person name="Woyke T."/>
            <person name="Bristow J."/>
            <person name="Eisen J."/>
            <person name="Markowitz V."/>
            <person name="Hugenholtz P."/>
            <person name="Kyrpides N."/>
            <person name="Klenk H."/>
            <person name="Cheng J."/>
        </authorList>
    </citation>
    <scope>NUCLEOTIDE SEQUENCE [LARGE SCALE GENOMIC DNA]</scope>
    <source>
        <strain evidence="12">ATCC BAA-798 / YNP1</strain>
    </source>
</reference>
<evidence type="ECO:0000313" key="12">
    <source>
        <dbReference type="Proteomes" id="UP000000323"/>
    </source>
</evidence>
<keyword evidence="5 7" id="KW-0687">Ribonucleoprotein</keyword>
<dbReference type="SUPFAM" id="SSF55174">
    <property type="entry name" value="Alpha-L RNA-binding motif"/>
    <property type="match status" value="1"/>
</dbReference>
<evidence type="ECO:0000256" key="5">
    <source>
        <dbReference type="ARBA" id="ARBA00023274"/>
    </source>
</evidence>
<protein>
    <recommendedName>
        <fullName evidence="6 7">Small ribosomal subunit protein uS4</fullName>
    </recommendedName>
</protein>
<dbReference type="HAMAP" id="MF_01306_B">
    <property type="entry name" value="Ribosomal_uS4_B"/>
    <property type="match status" value="1"/>
</dbReference>
<evidence type="ECO:0000256" key="2">
    <source>
        <dbReference type="ARBA" id="ARBA00022730"/>
    </source>
</evidence>
<dbReference type="CDD" id="cd00165">
    <property type="entry name" value="S4"/>
    <property type="match status" value="1"/>
</dbReference>
<comment type="subunit">
    <text evidence="7">Part of the 30S ribosomal subunit. Contacts protein S5. The interaction surface between S4 and S5 is involved in control of translational fidelity.</text>
</comment>
<dbReference type="InterPro" id="IPR022801">
    <property type="entry name" value="Ribosomal_uS4"/>
</dbReference>
<dbReference type="Proteomes" id="UP000000323">
    <property type="component" value="Chromosome 2"/>
</dbReference>
<dbReference type="RefSeq" id="WP_012876191.1">
    <property type="nucleotide sequence ID" value="NC_013526.1"/>
</dbReference>
<dbReference type="FunFam" id="3.10.290.10:FF:000001">
    <property type="entry name" value="30S ribosomal protein S4"/>
    <property type="match status" value="1"/>
</dbReference>
<dbReference type="Pfam" id="PF00163">
    <property type="entry name" value="Ribosomal_S4"/>
    <property type="match status" value="1"/>
</dbReference>
<evidence type="ECO:0000256" key="3">
    <source>
        <dbReference type="ARBA" id="ARBA00022884"/>
    </source>
</evidence>
<dbReference type="KEGG" id="ttr:Tter_2261"/>
<dbReference type="eggNOG" id="COG0522">
    <property type="taxonomic scope" value="Bacteria"/>
</dbReference>
<dbReference type="SMART" id="SM01390">
    <property type="entry name" value="Ribosomal_S4"/>
    <property type="match status" value="1"/>
</dbReference>
<dbReference type="PROSITE" id="PS50889">
    <property type="entry name" value="S4"/>
    <property type="match status" value="1"/>
</dbReference>
<dbReference type="Pfam" id="PF01479">
    <property type="entry name" value="S4"/>
    <property type="match status" value="1"/>
</dbReference>
<dbReference type="PROSITE" id="PS00632">
    <property type="entry name" value="RIBOSOMAL_S4"/>
    <property type="match status" value="1"/>
</dbReference>
<dbReference type="AlphaFoldDB" id="D1CHD9"/>
<evidence type="ECO:0000256" key="1">
    <source>
        <dbReference type="ARBA" id="ARBA00007465"/>
    </source>
</evidence>
<keyword evidence="4 7" id="KW-0689">Ribosomal protein</keyword>
<dbReference type="InterPro" id="IPR005709">
    <property type="entry name" value="Ribosomal_uS4_bac-type"/>
</dbReference>
<comment type="function">
    <text evidence="7">With S5 and S12 plays an important role in translational accuracy.</text>
</comment>
<feature type="domain" description="RNA-binding S4" evidence="9">
    <location>
        <begin position="94"/>
        <end position="158"/>
    </location>
</feature>
<comment type="function">
    <text evidence="7">One of the primary rRNA binding proteins, it binds directly to 16S rRNA where it nucleates assembly of the body of the 30S subunit.</text>
</comment>
<evidence type="ECO:0000256" key="4">
    <source>
        <dbReference type="ARBA" id="ARBA00022980"/>
    </source>
</evidence>
<proteinExistence type="inferred from homology"/>
<dbReference type="InterPro" id="IPR018079">
    <property type="entry name" value="Ribosomal_uS4_CS"/>
</dbReference>
<organism evidence="11 12">
    <name type="scientific">Thermobaculum terrenum (strain ATCC BAA-798 / CCMEE 7001 / YNP1)</name>
    <dbReference type="NCBI Taxonomy" id="525904"/>
    <lineage>
        <taxon>Bacteria</taxon>
        <taxon>Bacillati</taxon>
        <taxon>Chloroflexota</taxon>
        <taxon>Chloroflexia</taxon>
        <taxon>Candidatus Thermobaculales</taxon>
        <taxon>Candidatus Thermobaculaceae</taxon>
        <taxon>Thermobaculum</taxon>
    </lineage>
</organism>
<dbReference type="HOGENOM" id="CLU_092403_0_1_0"/>
<evidence type="ECO:0000259" key="9">
    <source>
        <dbReference type="SMART" id="SM00363"/>
    </source>
</evidence>
<dbReference type="GO" id="GO:0003735">
    <property type="term" value="F:structural constituent of ribosome"/>
    <property type="evidence" value="ECO:0007669"/>
    <property type="project" value="InterPro"/>
</dbReference>
<comment type="similarity">
    <text evidence="1 7 8">Belongs to the universal ribosomal protein uS4 family.</text>
</comment>
<dbReference type="GO" id="GO:0019843">
    <property type="term" value="F:rRNA binding"/>
    <property type="evidence" value="ECO:0007669"/>
    <property type="project" value="UniProtKB-UniRule"/>
</dbReference>
<dbReference type="NCBIfam" id="TIGR01017">
    <property type="entry name" value="rpsD_bact"/>
    <property type="match status" value="1"/>
</dbReference>
<dbReference type="STRING" id="525904.Tter_2261"/>
<evidence type="ECO:0000256" key="6">
    <source>
        <dbReference type="ARBA" id="ARBA00035254"/>
    </source>
</evidence>
<dbReference type="PANTHER" id="PTHR11831">
    <property type="entry name" value="30S 40S RIBOSOMAL PROTEIN"/>
    <property type="match status" value="1"/>
</dbReference>
<dbReference type="GO" id="GO:0006412">
    <property type="term" value="P:translation"/>
    <property type="evidence" value="ECO:0007669"/>
    <property type="project" value="UniProtKB-UniRule"/>
</dbReference>